<dbReference type="InterPro" id="IPR006531">
    <property type="entry name" value="Gp5/Vgr_OB"/>
</dbReference>
<feature type="region of interest" description="Disordered" evidence="1">
    <location>
        <begin position="1"/>
        <end position="26"/>
    </location>
</feature>
<dbReference type="EMBL" id="JACSQV010000007">
    <property type="protein sequence ID" value="MBD7918568.1"/>
    <property type="molecule type" value="Genomic_DNA"/>
</dbReference>
<feature type="compositionally biased region" description="Low complexity" evidence="1">
    <location>
        <begin position="1"/>
        <end position="15"/>
    </location>
</feature>
<dbReference type="RefSeq" id="WP_191782849.1">
    <property type="nucleotide sequence ID" value="NZ_JACSQV010000007.1"/>
</dbReference>
<keyword evidence="4" id="KW-1185">Reference proteome</keyword>
<evidence type="ECO:0000313" key="3">
    <source>
        <dbReference type="EMBL" id="MBD7918568.1"/>
    </source>
</evidence>
<proteinExistence type="predicted"/>
<evidence type="ECO:0000259" key="2">
    <source>
        <dbReference type="Pfam" id="PF04717"/>
    </source>
</evidence>
<dbReference type="Pfam" id="PF05954">
    <property type="entry name" value="Phage_GPD"/>
    <property type="match status" value="1"/>
</dbReference>
<evidence type="ECO:0000313" key="4">
    <source>
        <dbReference type="Proteomes" id="UP000604241"/>
    </source>
</evidence>
<comment type="caution">
    <text evidence="3">The sequence shown here is derived from an EMBL/GenBank/DDBJ whole genome shotgun (WGS) entry which is preliminary data.</text>
</comment>
<dbReference type="SUPFAM" id="SSF69279">
    <property type="entry name" value="Phage tail proteins"/>
    <property type="match status" value="1"/>
</dbReference>
<organism evidence="3 4">
    <name type="scientific">Cellulomonas avistercoris</name>
    <dbReference type="NCBI Taxonomy" id="2762242"/>
    <lineage>
        <taxon>Bacteria</taxon>
        <taxon>Bacillati</taxon>
        <taxon>Actinomycetota</taxon>
        <taxon>Actinomycetes</taxon>
        <taxon>Micrococcales</taxon>
        <taxon>Cellulomonadaceae</taxon>
        <taxon>Cellulomonas</taxon>
    </lineage>
</organism>
<dbReference type="SUPFAM" id="SSF69349">
    <property type="entry name" value="Phage fibre proteins"/>
    <property type="match status" value="1"/>
</dbReference>
<dbReference type="Gene3D" id="2.40.50.230">
    <property type="entry name" value="Gp5 N-terminal domain"/>
    <property type="match status" value="1"/>
</dbReference>
<dbReference type="SUPFAM" id="SSF69255">
    <property type="entry name" value="gp5 N-terminal domain-like"/>
    <property type="match status" value="1"/>
</dbReference>
<accession>A0ABR8QDS3</accession>
<feature type="region of interest" description="Disordered" evidence="1">
    <location>
        <begin position="202"/>
        <end position="221"/>
    </location>
</feature>
<evidence type="ECO:0000256" key="1">
    <source>
        <dbReference type="SAM" id="MobiDB-lite"/>
    </source>
</evidence>
<dbReference type="Pfam" id="PF04717">
    <property type="entry name" value="Phage_base_V"/>
    <property type="match status" value="1"/>
</dbReference>
<feature type="domain" description="Gp5/Type VI secretion system Vgr protein OB-fold" evidence="2">
    <location>
        <begin position="395"/>
        <end position="468"/>
    </location>
</feature>
<dbReference type="Proteomes" id="UP000604241">
    <property type="component" value="Unassembled WGS sequence"/>
</dbReference>
<protein>
    <submittedName>
        <fullName evidence="3">VgrG-related protein</fullName>
    </submittedName>
</protein>
<dbReference type="InterPro" id="IPR037026">
    <property type="entry name" value="Vgr_OB-fold_dom_sf"/>
</dbReference>
<dbReference type="InterPro" id="IPR047702">
    <property type="entry name" value="VgrG-rel"/>
</dbReference>
<sequence length="588" mass="61102">MTATATRTGGTTASGPPDAGSATGARPVVRVEDVELAGRLLTALRSTVVDTDVAGPDACRLVLDDPARDVLADTALDLGARLTVTAGPPGAAAAVTLFDGLVHAIGYDFDERGGWTTVTAYDRSYTLYSGVHTASYQDVTDADLATTIARQVGLDVGAVDATDVVHAHVAQVNETHVALLERRAREAGRVLVVTGTSLSFVRPPRAGDAPRPGDHESRGRRQLVPGANLERLSVRVTGAQQVAEVEVRGWDPTAKRELVATTSATTSSAEMRDTPASVADRFGRPRAVGVDVPVSQQAECDALARAWADHLGGACVHAEGVAAGDPLLVAGTPVSLGETGGRFDGKVTLTRARHVWEGEGYRTHFTASGSHDRSVLGLVRGAAPTAPQRAPGLVIGVVTNVDDPAGRGRVRLRYPWLDGDFESDWARVVHVGAGKDRGLQVMPEVDDEVLVGFEHGDHRSAFVLGGLYNGVDSPPRDKPVASSGAVDLRVWRSRTGHEVVLDDTDGAGKVVVRTAGDTVVVTLDVASKALSVTCEGDVKVDAQGAVQVDAKGDLKVSAQGSASITGRSGLTLESSGKVTVKGATIALN</sequence>
<name>A0ABR8QDS3_9CELL</name>
<reference evidence="3 4" key="1">
    <citation type="submission" date="2020-08" db="EMBL/GenBank/DDBJ databases">
        <title>A Genomic Blueprint of the Chicken Gut Microbiome.</title>
        <authorList>
            <person name="Gilroy R."/>
            <person name="Ravi A."/>
            <person name="Getino M."/>
            <person name="Pursley I."/>
            <person name="Horton D.L."/>
            <person name="Alikhan N.-F."/>
            <person name="Baker D."/>
            <person name="Gharbi K."/>
            <person name="Hall N."/>
            <person name="Watson M."/>
            <person name="Adriaenssens E.M."/>
            <person name="Foster-Nyarko E."/>
            <person name="Jarju S."/>
            <person name="Secka A."/>
            <person name="Antonio M."/>
            <person name="Oren A."/>
            <person name="Chaudhuri R."/>
            <person name="La Ragione R.M."/>
            <person name="Hildebrand F."/>
            <person name="Pallen M.J."/>
        </authorList>
    </citation>
    <scope>NUCLEOTIDE SEQUENCE [LARGE SCALE GENOMIC DNA]</scope>
    <source>
        <strain evidence="3 4">Sa3CUA2</strain>
    </source>
</reference>
<dbReference type="NCBIfam" id="NF033848">
    <property type="entry name" value="VgrG_rel"/>
    <property type="match status" value="1"/>
</dbReference>
<gene>
    <name evidence="3" type="ORF">H9657_09810</name>
</gene>